<feature type="chain" id="PRO_5011534856" evidence="2">
    <location>
        <begin position="23"/>
        <end position="181"/>
    </location>
</feature>
<dbReference type="Proteomes" id="UP000199415">
    <property type="component" value="Unassembled WGS sequence"/>
</dbReference>
<gene>
    <name evidence="4" type="ORF">SAMN05216241_11810</name>
</gene>
<reference evidence="4 5" key="1">
    <citation type="submission" date="2016-10" db="EMBL/GenBank/DDBJ databases">
        <authorList>
            <person name="de Groot N.N."/>
        </authorList>
    </citation>
    <scope>NUCLEOTIDE SEQUENCE [LARGE SCALE GENOMIC DNA]</scope>
    <source>
        <strain evidence="4 5">DSM 25584</strain>
    </source>
</reference>
<evidence type="ECO:0000313" key="4">
    <source>
        <dbReference type="EMBL" id="SDG52401.1"/>
    </source>
</evidence>
<dbReference type="PANTHER" id="PTHR36919:SF2">
    <property type="entry name" value="BLL6627 PROTEIN"/>
    <property type="match status" value="1"/>
</dbReference>
<evidence type="ECO:0000259" key="3">
    <source>
        <dbReference type="Pfam" id="PF09917"/>
    </source>
</evidence>
<dbReference type="OrthoDB" id="9811671at2"/>
<keyword evidence="5" id="KW-1185">Reference proteome</keyword>
<dbReference type="Pfam" id="PF09917">
    <property type="entry name" value="DUF2147"/>
    <property type="match status" value="1"/>
</dbReference>
<dbReference type="AlphaFoldDB" id="A0A1G7UYN6"/>
<organism evidence="4 5">
    <name type="scientific">Limimonas halophila</name>
    <dbReference type="NCBI Taxonomy" id="1082479"/>
    <lineage>
        <taxon>Bacteria</taxon>
        <taxon>Pseudomonadati</taxon>
        <taxon>Pseudomonadota</taxon>
        <taxon>Alphaproteobacteria</taxon>
        <taxon>Rhodospirillales</taxon>
        <taxon>Rhodovibrionaceae</taxon>
        <taxon>Limimonas</taxon>
    </lineage>
</organism>
<keyword evidence="2" id="KW-0732">Signal</keyword>
<dbReference type="InterPro" id="IPR019223">
    <property type="entry name" value="DUF2147"/>
</dbReference>
<evidence type="ECO:0000256" key="1">
    <source>
        <dbReference type="SAM" id="MobiDB-lite"/>
    </source>
</evidence>
<proteinExistence type="predicted"/>
<sequence length="181" mass="19893">MRHLLTAGAAALALGLPAAGQATPDPQGIWLTEKERAAVKLEPCSDGQGMCGTVWWLEPDGELVFDKHNPDPEKRSRPMCGMTVLWGFEKDGGRKWEDGKLYKPDEGKVYNAFFKLKDPDRMKVSGYIGFEFISKSQTWTRTSADAHPKCETPDEVPASLEAEANDDSAPDRSPVQARGGK</sequence>
<dbReference type="EMBL" id="FNCE01000018">
    <property type="protein sequence ID" value="SDG52401.1"/>
    <property type="molecule type" value="Genomic_DNA"/>
</dbReference>
<dbReference type="STRING" id="1082479.SAMN05216241_11810"/>
<evidence type="ECO:0000313" key="5">
    <source>
        <dbReference type="Proteomes" id="UP000199415"/>
    </source>
</evidence>
<feature type="domain" description="DUF2147" evidence="3">
    <location>
        <begin position="28"/>
        <end position="141"/>
    </location>
</feature>
<dbReference type="PANTHER" id="PTHR36919">
    <property type="entry name" value="BLR1215 PROTEIN"/>
    <property type="match status" value="1"/>
</dbReference>
<evidence type="ECO:0000256" key="2">
    <source>
        <dbReference type="SAM" id="SignalP"/>
    </source>
</evidence>
<name>A0A1G7UYN6_9PROT</name>
<dbReference type="Gene3D" id="2.40.128.520">
    <property type="match status" value="1"/>
</dbReference>
<feature type="region of interest" description="Disordered" evidence="1">
    <location>
        <begin position="141"/>
        <end position="181"/>
    </location>
</feature>
<accession>A0A1G7UYN6</accession>
<dbReference type="RefSeq" id="WP_090022316.1">
    <property type="nucleotide sequence ID" value="NZ_FNCE01000018.1"/>
</dbReference>
<protein>
    <submittedName>
        <fullName evidence="4">Uncharacterized conserved protein, DUF2147 family</fullName>
    </submittedName>
</protein>
<feature type="signal peptide" evidence="2">
    <location>
        <begin position="1"/>
        <end position="22"/>
    </location>
</feature>